<dbReference type="PANTHER" id="PTHR23026:SF123">
    <property type="entry name" value="NAD(P)H NITROREDUCTASE RV3131-RELATED"/>
    <property type="match status" value="1"/>
</dbReference>
<feature type="domain" description="Nitroreductase" evidence="1">
    <location>
        <begin position="128"/>
        <end position="318"/>
    </location>
</feature>
<evidence type="ECO:0000259" key="1">
    <source>
        <dbReference type="Pfam" id="PF00881"/>
    </source>
</evidence>
<protein>
    <recommendedName>
        <fullName evidence="1">Nitroreductase domain-containing protein</fullName>
    </recommendedName>
</protein>
<dbReference type="Proteomes" id="UP000584374">
    <property type="component" value="Unassembled WGS sequence"/>
</dbReference>
<dbReference type="GO" id="GO:0016491">
    <property type="term" value="F:oxidoreductase activity"/>
    <property type="evidence" value="ECO:0007669"/>
    <property type="project" value="InterPro"/>
</dbReference>
<name>A0A840Q0I5_9PSEU</name>
<dbReference type="RefSeq" id="WP_184727254.1">
    <property type="nucleotide sequence ID" value="NZ_JACHIW010000001.1"/>
</dbReference>
<sequence length="325" mass="35281">MSGLPVGRRSRYENPGTAWSADEVAILSDAVLHAPSVQNTRPWSLTLQERTAVLSELAEVPLPEQDLEGRDRRISCGAALENLVLAVRSLGWAADVDVRVAGGAVTATVIGARRAVVTQVENRRFRAISDRRSHRPAFGSRAVSEDIRDSVRSAATSPGVVGRWISGHIEALAMGWMLDYAARVLQADYQRALSMWCQAAPRGAAEQQVDFGLDKDAFTATGLGAIGLVTSHPHVPDACQLAAQIECESVLVISTRADEPYDHVRAGEAVEDAWLEATSRGLVASIMTQPLHLAEVRTRLEDLLDGMAVPQALMRFGYPDPHRRH</sequence>
<gene>
    <name evidence="2" type="ORF">BJ970_003576</name>
</gene>
<dbReference type="EMBL" id="JACHIW010000001">
    <property type="protein sequence ID" value="MBB5156042.1"/>
    <property type="molecule type" value="Genomic_DNA"/>
</dbReference>
<comment type="caution">
    <text evidence="2">The sequence shown here is derived from an EMBL/GenBank/DDBJ whole genome shotgun (WGS) entry which is preliminary data.</text>
</comment>
<organism evidence="2 3">
    <name type="scientific">Saccharopolyspora phatthalungensis</name>
    <dbReference type="NCBI Taxonomy" id="664693"/>
    <lineage>
        <taxon>Bacteria</taxon>
        <taxon>Bacillati</taxon>
        <taxon>Actinomycetota</taxon>
        <taxon>Actinomycetes</taxon>
        <taxon>Pseudonocardiales</taxon>
        <taxon>Pseudonocardiaceae</taxon>
        <taxon>Saccharopolyspora</taxon>
    </lineage>
</organism>
<dbReference type="InterPro" id="IPR000415">
    <property type="entry name" value="Nitroreductase-like"/>
</dbReference>
<dbReference type="PANTHER" id="PTHR23026">
    <property type="entry name" value="NADPH NITROREDUCTASE"/>
    <property type="match status" value="1"/>
</dbReference>
<reference evidence="2 3" key="1">
    <citation type="submission" date="2020-08" db="EMBL/GenBank/DDBJ databases">
        <title>Sequencing the genomes of 1000 actinobacteria strains.</title>
        <authorList>
            <person name="Klenk H.-P."/>
        </authorList>
    </citation>
    <scope>NUCLEOTIDE SEQUENCE [LARGE SCALE GENOMIC DNA]</scope>
    <source>
        <strain evidence="2 3">DSM 45584</strain>
    </source>
</reference>
<proteinExistence type="predicted"/>
<dbReference type="InterPro" id="IPR029479">
    <property type="entry name" value="Nitroreductase"/>
</dbReference>
<evidence type="ECO:0000313" key="3">
    <source>
        <dbReference type="Proteomes" id="UP000584374"/>
    </source>
</evidence>
<dbReference type="AlphaFoldDB" id="A0A840Q0I5"/>
<dbReference type="Gene3D" id="3.40.109.10">
    <property type="entry name" value="NADH Oxidase"/>
    <property type="match status" value="1"/>
</dbReference>
<dbReference type="Pfam" id="PF00881">
    <property type="entry name" value="Nitroreductase"/>
    <property type="match status" value="1"/>
</dbReference>
<dbReference type="SUPFAM" id="SSF55469">
    <property type="entry name" value="FMN-dependent nitroreductase-like"/>
    <property type="match status" value="2"/>
</dbReference>
<evidence type="ECO:0000313" key="2">
    <source>
        <dbReference type="EMBL" id="MBB5156042.1"/>
    </source>
</evidence>
<accession>A0A840Q0I5</accession>
<dbReference type="InterPro" id="IPR050627">
    <property type="entry name" value="Nitroreductase/BluB"/>
</dbReference>
<keyword evidence="3" id="KW-1185">Reference proteome</keyword>